<reference evidence="2" key="1">
    <citation type="submission" date="2020-08" db="EMBL/GenBank/DDBJ databases">
        <title>Ramlibacter sp. GTP1 16S ribosomal RNA gene genome sequencing and assembly.</title>
        <authorList>
            <person name="Kang M."/>
        </authorList>
    </citation>
    <scope>NUCLEOTIDE SEQUENCE</scope>
    <source>
        <strain evidence="2">GTP1</strain>
    </source>
</reference>
<dbReference type="PANTHER" id="PTHR42941:SF1">
    <property type="entry name" value="SLL1037 PROTEIN"/>
    <property type="match status" value="1"/>
</dbReference>
<gene>
    <name evidence="2" type="ORF">H8R02_19835</name>
</gene>
<comment type="caution">
    <text evidence="2">The sequence shown here is derived from an EMBL/GenBank/DDBJ whole genome shotgun (WGS) entry which is preliminary data.</text>
</comment>
<dbReference type="InterPro" id="IPR011852">
    <property type="entry name" value="TRAP_TAXI"/>
</dbReference>
<dbReference type="RefSeq" id="WP_187083205.1">
    <property type="nucleotide sequence ID" value="NZ_JACORU010000007.1"/>
</dbReference>
<keyword evidence="3" id="KW-1185">Reference proteome</keyword>
<dbReference type="Proteomes" id="UP000596827">
    <property type="component" value="Unassembled WGS sequence"/>
</dbReference>
<dbReference type="EMBL" id="JACORU010000007">
    <property type="protein sequence ID" value="MBC5766730.1"/>
    <property type="molecule type" value="Genomic_DNA"/>
</dbReference>
<protein>
    <submittedName>
        <fullName evidence="2">TAXI family TRAP transporter solute-binding subunit</fullName>
    </submittedName>
</protein>
<keyword evidence="1" id="KW-0732">Signal</keyword>
<dbReference type="Gene3D" id="3.40.190.10">
    <property type="entry name" value="Periplasmic binding protein-like II"/>
    <property type="match status" value="2"/>
</dbReference>
<dbReference type="PROSITE" id="PS51257">
    <property type="entry name" value="PROKAR_LIPOPROTEIN"/>
    <property type="match status" value="1"/>
</dbReference>
<dbReference type="SUPFAM" id="SSF53850">
    <property type="entry name" value="Periplasmic binding protein-like II"/>
    <property type="match status" value="1"/>
</dbReference>
<dbReference type="Pfam" id="PF16868">
    <property type="entry name" value="NMT1_3"/>
    <property type="match status" value="1"/>
</dbReference>
<dbReference type="AlphaFoldDB" id="A0A923S3R7"/>
<dbReference type="NCBIfam" id="TIGR02122">
    <property type="entry name" value="TRAP_TAXI"/>
    <property type="match status" value="1"/>
</dbReference>
<feature type="chain" id="PRO_5036975294" evidence="1">
    <location>
        <begin position="22"/>
        <end position="320"/>
    </location>
</feature>
<sequence>MAIHRTLATCLVACAALLATACSTPAPPPTLAQVGIYAAGSGSVFLPYAQGIASHLTAAGLKAAPVETTGSVENARRINADPQGMALVLMSTAHEAYTGQAAWTQGVKHDNLRALFPMYEAAYQAVALRSSGITNMSSLRGKRVGVGPSGGPSEVYFKGFAAAVGLDFVPINGTPAELAASVIAGRIDAMFQGGAIPVPGIKTVADAADAVVFGFSGDEVAAVRRVFPYLGESAVPPGTYKGQATALRSVSAWNFALVHKDFPEADAYWITRTVLSVADPTALHALAGPTRAANAVHNTSVPFHPGALKYYQQQGVAGLK</sequence>
<proteinExistence type="predicted"/>
<accession>A0A923S3R7</accession>
<evidence type="ECO:0000313" key="2">
    <source>
        <dbReference type="EMBL" id="MBC5766730.1"/>
    </source>
</evidence>
<evidence type="ECO:0000313" key="3">
    <source>
        <dbReference type="Proteomes" id="UP000596827"/>
    </source>
</evidence>
<dbReference type="PANTHER" id="PTHR42941">
    <property type="entry name" value="SLL1037 PROTEIN"/>
    <property type="match status" value="1"/>
</dbReference>
<name>A0A923S3R7_9BURK</name>
<organism evidence="2 3">
    <name type="scientific">Ramlibacter albus</name>
    <dbReference type="NCBI Taxonomy" id="2079448"/>
    <lineage>
        <taxon>Bacteria</taxon>
        <taxon>Pseudomonadati</taxon>
        <taxon>Pseudomonadota</taxon>
        <taxon>Betaproteobacteria</taxon>
        <taxon>Burkholderiales</taxon>
        <taxon>Comamonadaceae</taxon>
        <taxon>Ramlibacter</taxon>
    </lineage>
</organism>
<feature type="signal peptide" evidence="1">
    <location>
        <begin position="1"/>
        <end position="21"/>
    </location>
</feature>
<evidence type="ECO:0000256" key="1">
    <source>
        <dbReference type="SAM" id="SignalP"/>
    </source>
</evidence>